<dbReference type="Proteomes" id="UP000037551">
    <property type="component" value="Unassembled WGS sequence"/>
</dbReference>
<protein>
    <submittedName>
        <fullName evidence="1">Uncharacterized protein</fullName>
    </submittedName>
</protein>
<gene>
    <name evidence="1" type="ORF">ACR52_25420</name>
</gene>
<comment type="caution">
    <text evidence="1">The sequence shown here is derived from an EMBL/GenBank/DDBJ whole genome shotgun (WGS) entry which is preliminary data.</text>
</comment>
<organism evidence="1 2">
    <name type="scientific">Pseudomonas fildesensis</name>
    <dbReference type="NCBI Taxonomy" id="1674920"/>
    <lineage>
        <taxon>Bacteria</taxon>
        <taxon>Pseudomonadati</taxon>
        <taxon>Pseudomonadota</taxon>
        <taxon>Gammaproteobacteria</taxon>
        <taxon>Pseudomonadales</taxon>
        <taxon>Pseudomonadaceae</taxon>
        <taxon>Pseudomonas</taxon>
    </lineage>
</organism>
<accession>A0A0J8FW63</accession>
<name>A0A0J8FW63_9PSED</name>
<dbReference type="AlphaFoldDB" id="A0A0J8FW63"/>
<evidence type="ECO:0000313" key="1">
    <source>
        <dbReference type="EMBL" id="KMT52969.1"/>
    </source>
</evidence>
<evidence type="ECO:0000313" key="2">
    <source>
        <dbReference type="Proteomes" id="UP000037551"/>
    </source>
</evidence>
<sequence>MNLSSELHQLGIASHLLNHYIKWILPLALPKGFIVDLAPSDYILISLFTTTFMKAGILSKGIMHSNEKIYKEVFLAQDLKKDFNIFFALSARFAYISNIDENSRIYDFDTHNKIRHKAITSFMGPSWVGHLTNGASKTLAT</sequence>
<proteinExistence type="predicted"/>
<keyword evidence="2" id="KW-1185">Reference proteome</keyword>
<dbReference type="PATRIC" id="fig|1674920.3.peg.3516"/>
<reference evidence="1 2" key="1">
    <citation type="submission" date="2015-06" db="EMBL/GenBank/DDBJ databases">
        <title>Draft genome sequence of an Antarctic Pseudomonas sp. strain KG01 with full potential for biotechnological applications.</title>
        <authorList>
            <person name="Pavlov M.S."/>
            <person name="Lira F."/>
            <person name="Martinez J.L."/>
            <person name="Marshall S.H."/>
        </authorList>
    </citation>
    <scope>NUCLEOTIDE SEQUENCE [LARGE SCALE GENOMIC DNA]</scope>
    <source>
        <strain evidence="1 2">KG01</strain>
    </source>
</reference>
<dbReference type="EMBL" id="LFMW01000021">
    <property type="protein sequence ID" value="KMT52969.1"/>
    <property type="molecule type" value="Genomic_DNA"/>
</dbReference>